<evidence type="ECO:0000313" key="2">
    <source>
        <dbReference type="EMBL" id="XCI29317.1"/>
    </source>
</evidence>
<dbReference type="InterPro" id="IPR000182">
    <property type="entry name" value="GNAT_dom"/>
</dbReference>
<dbReference type="Pfam" id="PF00583">
    <property type="entry name" value="Acetyltransf_1"/>
    <property type="match status" value="1"/>
</dbReference>
<keyword evidence="2" id="KW-0012">Acyltransferase</keyword>
<accession>A0AAU8HV63</accession>
<dbReference type="Gene3D" id="3.40.630.30">
    <property type="match status" value="1"/>
</dbReference>
<dbReference type="InterPro" id="IPR016181">
    <property type="entry name" value="Acyl_CoA_acyltransferase"/>
</dbReference>
<dbReference type="EC" id="2.3.1.-" evidence="2"/>
<dbReference type="PROSITE" id="PS51186">
    <property type="entry name" value="GNAT"/>
    <property type="match status" value="1"/>
</dbReference>
<feature type="domain" description="N-acetyltransferase" evidence="1">
    <location>
        <begin position="158"/>
        <end position="299"/>
    </location>
</feature>
<keyword evidence="2" id="KW-0808">Transferase</keyword>
<dbReference type="SUPFAM" id="SSF55729">
    <property type="entry name" value="Acyl-CoA N-acyltransferases (Nat)"/>
    <property type="match status" value="1"/>
</dbReference>
<dbReference type="CDD" id="cd04301">
    <property type="entry name" value="NAT_SF"/>
    <property type="match status" value="1"/>
</dbReference>
<sequence>MNNIKFRNYVNNERFGSDYHKVVEFLKRVNKEEVVRPNYQWSRWTWFISRPLDNESSKNLIGLWEDDGNVVALATFELSFGNVYVTVDKNYKFLLQDIISYSKDKLSNNGALKIIINDHDKEFQRVAAKNGFRPTQNKQCVARLEITDDMSYELPEGFTVTSMADNWDFHQYNNVMWRGFGSKGEPDQSTEMIKWRKTMLSSPHLTPEITVAVAAPNGNYASHCGLWYHPEEKYANVEPVATDPDYRKMGLAKAAIYESVLRAAKLGAKEVYVVSSQQFYYNIGFRPYCTETWWELEVESCKSDA</sequence>
<name>A0AAU8HV63_9FIRM</name>
<evidence type="ECO:0000259" key="1">
    <source>
        <dbReference type="PROSITE" id="PS51186"/>
    </source>
</evidence>
<protein>
    <submittedName>
        <fullName evidence="2">GNAT family N-acetyltransferase</fullName>
        <ecNumber evidence="2">2.3.1.-</ecNumber>
    </submittedName>
</protein>
<reference evidence="2" key="1">
    <citation type="journal article" date="2018" name="Antonie Van Leeuwenhoek">
        <title>Proteinivorax hydrogeniformans sp. nov., an anaerobic, haloalkaliphilic bacterium fermenting proteinaceous compounds with high hydrogen production.</title>
        <authorList>
            <person name="Boltyanskaya Y."/>
            <person name="Detkova E."/>
            <person name="Pimenov N."/>
            <person name="Kevbrin V."/>
        </authorList>
    </citation>
    <scope>NUCLEOTIDE SEQUENCE</scope>
    <source>
        <strain evidence="2">Z-710</strain>
    </source>
</reference>
<organism evidence="2">
    <name type="scientific">Proteinivorax hydrogeniformans</name>
    <dbReference type="NCBI Taxonomy" id="1826727"/>
    <lineage>
        <taxon>Bacteria</taxon>
        <taxon>Bacillati</taxon>
        <taxon>Bacillota</taxon>
        <taxon>Clostridia</taxon>
        <taxon>Eubacteriales</taxon>
        <taxon>Proteinivoracaceae</taxon>
        <taxon>Proteinivorax</taxon>
    </lineage>
</organism>
<dbReference type="EMBL" id="CP159485">
    <property type="protein sequence ID" value="XCI29317.1"/>
    <property type="molecule type" value="Genomic_DNA"/>
</dbReference>
<dbReference type="AlphaFoldDB" id="A0AAU8HV63"/>
<dbReference type="GO" id="GO:0016747">
    <property type="term" value="F:acyltransferase activity, transferring groups other than amino-acyl groups"/>
    <property type="evidence" value="ECO:0007669"/>
    <property type="project" value="InterPro"/>
</dbReference>
<reference evidence="2" key="2">
    <citation type="submission" date="2024-06" db="EMBL/GenBank/DDBJ databases">
        <authorList>
            <person name="Petrova K.O."/>
            <person name="Toshchakov S.V."/>
            <person name="Boltjanskaja Y.V."/>
            <person name="Kevbrin V.V."/>
        </authorList>
    </citation>
    <scope>NUCLEOTIDE SEQUENCE</scope>
    <source>
        <strain evidence="2">Z-710</strain>
    </source>
</reference>
<gene>
    <name evidence="2" type="ORF">PRVXH_000634</name>
</gene>
<proteinExistence type="predicted"/>
<dbReference type="RefSeq" id="WP_353893865.1">
    <property type="nucleotide sequence ID" value="NZ_CP159485.1"/>
</dbReference>